<accession>A0A1P8UDR1</accession>
<dbReference type="InterPro" id="IPR000182">
    <property type="entry name" value="GNAT_dom"/>
</dbReference>
<dbReference type="EMBL" id="CP019434">
    <property type="protein sequence ID" value="APZ41985.1"/>
    <property type="molecule type" value="Genomic_DNA"/>
</dbReference>
<feature type="domain" description="N-acetyltransferase" evidence="10">
    <location>
        <begin position="1"/>
        <end position="152"/>
    </location>
</feature>
<dbReference type="RefSeq" id="WP_076835332.1">
    <property type="nucleotide sequence ID" value="NZ_CP019434.1"/>
</dbReference>
<keyword evidence="6 8" id="KW-0012">Acyltransferase</keyword>
<dbReference type="Proteomes" id="UP000243807">
    <property type="component" value="Chromosome"/>
</dbReference>
<evidence type="ECO:0000256" key="1">
    <source>
        <dbReference type="ARBA" id="ARBA00004978"/>
    </source>
</evidence>
<dbReference type="CDD" id="cd04301">
    <property type="entry name" value="NAT_SF"/>
    <property type="match status" value="1"/>
</dbReference>
<keyword evidence="5 8" id="KW-0808">Transferase</keyword>
<dbReference type="SUPFAM" id="SSF55729">
    <property type="entry name" value="Acyl-CoA N-acyltransferases (Nat)"/>
    <property type="match status" value="1"/>
</dbReference>
<comment type="pathway">
    <text evidence="1 8">Amine and polyamine biosynthesis; ectoine biosynthesis; L-ectoine from L-aspartate 4-semialdehyde: step 2/3.</text>
</comment>
<keyword evidence="12" id="KW-1185">Reference proteome</keyword>
<evidence type="ECO:0000256" key="3">
    <source>
        <dbReference type="ARBA" id="ARBA00012355"/>
    </source>
</evidence>
<organism evidence="11 12">
    <name type="scientific">Acidihalobacter ferrooxydans</name>
    <dbReference type="NCBI Taxonomy" id="1765967"/>
    <lineage>
        <taxon>Bacteria</taxon>
        <taxon>Pseudomonadati</taxon>
        <taxon>Pseudomonadota</taxon>
        <taxon>Gammaproteobacteria</taxon>
        <taxon>Chromatiales</taxon>
        <taxon>Ectothiorhodospiraceae</taxon>
        <taxon>Acidihalobacter</taxon>
    </lineage>
</organism>
<evidence type="ECO:0000256" key="9">
    <source>
        <dbReference type="SAM" id="MobiDB-lite"/>
    </source>
</evidence>
<dbReference type="UniPathway" id="UPA00067">
    <property type="reaction ID" value="UER00122"/>
</dbReference>
<dbReference type="AlphaFoldDB" id="A0A1P8UDR1"/>
<dbReference type="EC" id="2.3.1.178" evidence="3 8"/>
<comment type="similarity">
    <text evidence="2 8">Belongs to the acetyltransferase family. EctA subfamily.</text>
</comment>
<comment type="catalytic activity">
    <reaction evidence="7 8">
        <text>L-2,4-diaminobutanoate + acetyl-CoA = (2S)-4-acetamido-2-aminobutanoate + CoA + H(+)</text>
        <dbReference type="Rhea" id="RHEA:16901"/>
        <dbReference type="ChEBI" id="CHEBI:15378"/>
        <dbReference type="ChEBI" id="CHEBI:57287"/>
        <dbReference type="ChEBI" id="CHEBI:57288"/>
        <dbReference type="ChEBI" id="CHEBI:58761"/>
        <dbReference type="ChEBI" id="CHEBI:58929"/>
        <dbReference type="EC" id="2.3.1.178"/>
    </reaction>
</comment>
<gene>
    <name evidence="8" type="primary">ectA</name>
    <name evidence="11" type="ORF">BW247_01795</name>
</gene>
<sequence length="174" mass="19441">MKIRRPRAADGARVWHLVENSGVLDRNSAYVYLLLCSHFSDTCAIAEQDDQLLGFVTGYRLPERPQTWFVWQVGVSARARGRGLGKRLLHAVLNRHDDLNTIEATVSPSNRASRALFGSIARELHAPLRESDGFESHLFPAAHEDEPALRIGPFSARPTQDRPAGVALPRRQLI</sequence>
<evidence type="ECO:0000256" key="4">
    <source>
        <dbReference type="ARBA" id="ARBA00017935"/>
    </source>
</evidence>
<dbReference type="KEGG" id="afy:BW247_01795"/>
<dbReference type="OrthoDB" id="2436196at2"/>
<dbReference type="GO" id="GO:0019491">
    <property type="term" value="P:ectoine biosynthetic process"/>
    <property type="evidence" value="ECO:0007669"/>
    <property type="project" value="UniProtKB-UniPathway"/>
</dbReference>
<dbReference type="STRING" id="1765967.BW247_01795"/>
<evidence type="ECO:0000256" key="2">
    <source>
        <dbReference type="ARBA" id="ARBA00010712"/>
    </source>
</evidence>
<comment type="function">
    <text evidence="8">Catalyzes the acetylation of L-2,4-diaminobutyrate (DABA) to gamma-N-acetyl-alpha,gamma-diaminobutyric acid (ADABA) with acetyl coenzyme A.</text>
</comment>
<proteinExistence type="inferred from homology"/>
<dbReference type="Pfam" id="PF00583">
    <property type="entry name" value="Acetyltransf_1"/>
    <property type="match status" value="1"/>
</dbReference>
<dbReference type="PROSITE" id="PS51186">
    <property type="entry name" value="GNAT"/>
    <property type="match status" value="1"/>
</dbReference>
<name>A0A1P8UDR1_9GAMM</name>
<reference evidence="11 12" key="1">
    <citation type="submission" date="2017-01" db="EMBL/GenBank/DDBJ databases">
        <title>Draft sequence of Acidihalobacter ferrooxidans strain DSM 14175 (strain V8).</title>
        <authorList>
            <person name="Khaleque H.N."/>
            <person name="Ramsay J.P."/>
            <person name="Murphy R.J.T."/>
            <person name="Kaksonen A.H."/>
            <person name="Boxall N.J."/>
            <person name="Watkin E.L.J."/>
        </authorList>
    </citation>
    <scope>NUCLEOTIDE SEQUENCE [LARGE SCALE GENOMIC DNA]</scope>
    <source>
        <strain evidence="11 12">V8</strain>
    </source>
</reference>
<dbReference type="NCBIfam" id="TIGR02406">
    <property type="entry name" value="ectoine_EctA"/>
    <property type="match status" value="1"/>
</dbReference>
<evidence type="ECO:0000256" key="8">
    <source>
        <dbReference type="RuleBase" id="RU365045"/>
    </source>
</evidence>
<evidence type="ECO:0000313" key="12">
    <source>
        <dbReference type="Proteomes" id="UP000243807"/>
    </source>
</evidence>
<evidence type="ECO:0000256" key="7">
    <source>
        <dbReference type="ARBA" id="ARBA00048924"/>
    </source>
</evidence>
<evidence type="ECO:0000256" key="5">
    <source>
        <dbReference type="ARBA" id="ARBA00022679"/>
    </source>
</evidence>
<dbReference type="InterPro" id="IPR016181">
    <property type="entry name" value="Acyl_CoA_acyltransferase"/>
</dbReference>
<evidence type="ECO:0000313" key="11">
    <source>
        <dbReference type="EMBL" id="APZ41985.1"/>
    </source>
</evidence>
<protein>
    <recommendedName>
        <fullName evidence="4 8">L-2,4-diaminobutyric acid acetyltransferase</fullName>
        <shortName evidence="8">DABA acetyltransferase</shortName>
        <ecNumber evidence="3 8">2.3.1.178</ecNumber>
    </recommendedName>
</protein>
<dbReference type="Gene3D" id="3.40.630.30">
    <property type="match status" value="1"/>
</dbReference>
<dbReference type="GO" id="GO:0033816">
    <property type="term" value="F:diaminobutyrate acetyltransferase activity"/>
    <property type="evidence" value="ECO:0007669"/>
    <property type="project" value="UniProtKB-EC"/>
</dbReference>
<dbReference type="InterPro" id="IPR012772">
    <property type="entry name" value="Ectoine_EctA"/>
</dbReference>
<feature type="region of interest" description="Disordered" evidence="9">
    <location>
        <begin position="151"/>
        <end position="174"/>
    </location>
</feature>
<evidence type="ECO:0000259" key="10">
    <source>
        <dbReference type="PROSITE" id="PS51186"/>
    </source>
</evidence>
<evidence type="ECO:0000256" key="6">
    <source>
        <dbReference type="ARBA" id="ARBA00023315"/>
    </source>
</evidence>